<dbReference type="Proteomes" id="UP000311382">
    <property type="component" value="Unassembled WGS sequence"/>
</dbReference>
<dbReference type="AlphaFoldDB" id="A0A5C5G4V4"/>
<dbReference type="STRING" id="5288.A0A5C5G4V4"/>
<dbReference type="PANTHER" id="PTHR31495">
    <property type="entry name" value="PEROXYGENASE 3-RELATED"/>
    <property type="match status" value="1"/>
</dbReference>
<keyword evidence="3" id="KW-0812">Transmembrane</keyword>
<accession>A0A5C5G4V4</accession>
<dbReference type="OrthoDB" id="640742at2759"/>
<reference evidence="4 5" key="1">
    <citation type="submission" date="2019-03" db="EMBL/GenBank/DDBJ databases">
        <title>Rhodosporidium diobovatum UCD-FST 08-225 genome sequencing, assembly, and annotation.</title>
        <authorList>
            <person name="Fakankun I.U."/>
            <person name="Fristensky B."/>
            <person name="Levin D.B."/>
        </authorList>
    </citation>
    <scope>NUCLEOTIDE SEQUENCE [LARGE SCALE GENOMIC DNA]</scope>
    <source>
        <strain evidence="4 5">UCD-FST 08-225</strain>
    </source>
</reference>
<feature type="region of interest" description="Disordered" evidence="2">
    <location>
        <begin position="1"/>
        <end position="101"/>
    </location>
</feature>
<keyword evidence="3" id="KW-0472">Membrane</keyword>
<protein>
    <submittedName>
        <fullName evidence="4">Caleosin related protein-domain-containing protein</fullName>
    </submittedName>
</protein>
<dbReference type="Pfam" id="PF05042">
    <property type="entry name" value="Caleosin"/>
    <property type="match status" value="1"/>
</dbReference>
<proteinExistence type="inferred from homology"/>
<evidence type="ECO:0000256" key="1">
    <source>
        <dbReference type="ARBA" id="ARBA00006765"/>
    </source>
</evidence>
<feature type="compositionally biased region" description="Basic and acidic residues" evidence="2">
    <location>
        <begin position="80"/>
        <end position="93"/>
    </location>
</feature>
<organism evidence="4 5">
    <name type="scientific">Rhodotorula diobovata</name>
    <dbReference type="NCBI Taxonomy" id="5288"/>
    <lineage>
        <taxon>Eukaryota</taxon>
        <taxon>Fungi</taxon>
        <taxon>Dikarya</taxon>
        <taxon>Basidiomycota</taxon>
        <taxon>Pucciniomycotina</taxon>
        <taxon>Microbotryomycetes</taxon>
        <taxon>Sporidiobolales</taxon>
        <taxon>Sporidiobolaceae</taxon>
        <taxon>Rhodotorula</taxon>
    </lineage>
</organism>
<sequence length="332" mass="37180">MSSYADATKHWLPSDQPKPDPAFLDGLQPANLRKTAPTIDHHDSLAQPTPPLTPPGELSADAQKGAADGPPAVRQRKTTSSRDHNNKGDKRVPGEGFAQSIKGQVSERRHVIEDLDQRIAQPWVPRANIAATPEHPYGTTAGGYAELHKDEPVLGQHVAFFDKDRDNILWPLDTWRGFREMGYSFFWCTFAMTVIHFFFSWFTAPGFLPDPFFRIFLKNGHRSKHGSDTGVYDSEGRFIPAKFEEIFSKFDKGNKGGLSFTEGVQMIHAQRQAADPIGWAGETFEWASTYLLIWPKDGICDKESIRTVYDVSCFGSLRSARYRSGSLSRCDA</sequence>
<dbReference type="InterPro" id="IPR007736">
    <property type="entry name" value="Caleosin-related"/>
</dbReference>
<evidence type="ECO:0000256" key="3">
    <source>
        <dbReference type="SAM" id="Phobius"/>
    </source>
</evidence>
<evidence type="ECO:0000256" key="2">
    <source>
        <dbReference type="SAM" id="MobiDB-lite"/>
    </source>
</evidence>
<keyword evidence="5" id="KW-1185">Reference proteome</keyword>
<comment type="similarity">
    <text evidence="1">Belongs to the caleosin family.</text>
</comment>
<evidence type="ECO:0000313" key="5">
    <source>
        <dbReference type="Proteomes" id="UP000311382"/>
    </source>
</evidence>
<dbReference type="PANTHER" id="PTHR31495:SF0">
    <property type="entry name" value="BINDING PROTEIN CALEOSIN, PUTATIVE (AFU_ORTHOLOGUE AFUA_5G13750)-RELATED"/>
    <property type="match status" value="1"/>
</dbReference>
<feature type="transmembrane region" description="Helical" evidence="3">
    <location>
        <begin position="185"/>
        <end position="208"/>
    </location>
</feature>
<comment type="caution">
    <text evidence="4">The sequence shown here is derived from an EMBL/GenBank/DDBJ whole genome shotgun (WGS) entry which is preliminary data.</text>
</comment>
<keyword evidence="3" id="KW-1133">Transmembrane helix</keyword>
<name>A0A5C5G4V4_9BASI</name>
<evidence type="ECO:0000313" key="4">
    <source>
        <dbReference type="EMBL" id="TNY24045.1"/>
    </source>
</evidence>
<dbReference type="GO" id="GO:0004497">
    <property type="term" value="F:monooxygenase activity"/>
    <property type="evidence" value="ECO:0007669"/>
    <property type="project" value="TreeGrafter"/>
</dbReference>
<dbReference type="EMBL" id="SOZI01000005">
    <property type="protein sequence ID" value="TNY24045.1"/>
    <property type="molecule type" value="Genomic_DNA"/>
</dbReference>
<dbReference type="GO" id="GO:0005509">
    <property type="term" value="F:calcium ion binding"/>
    <property type="evidence" value="ECO:0007669"/>
    <property type="project" value="TreeGrafter"/>
</dbReference>
<gene>
    <name evidence="4" type="ORF">DMC30DRAFT_213378</name>
</gene>